<evidence type="ECO:0008006" key="5">
    <source>
        <dbReference type="Google" id="ProtNLM"/>
    </source>
</evidence>
<feature type="region of interest" description="Disordered" evidence="1">
    <location>
        <begin position="127"/>
        <end position="147"/>
    </location>
</feature>
<evidence type="ECO:0000313" key="3">
    <source>
        <dbReference type="EMBL" id="KAJ2936740.1"/>
    </source>
</evidence>
<feature type="region of interest" description="Disordered" evidence="1">
    <location>
        <begin position="1"/>
        <end position="54"/>
    </location>
</feature>
<feature type="compositionally biased region" description="Basic and acidic residues" evidence="1">
    <location>
        <begin position="1391"/>
        <end position="1411"/>
    </location>
</feature>
<feature type="compositionally biased region" description="Gly residues" evidence="1">
    <location>
        <begin position="882"/>
        <end position="894"/>
    </location>
</feature>
<feature type="compositionally biased region" description="Low complexity" evidence="1">
    <location>
        <begin position="1181"/>
        <end position="1202"/>
    </location>
</feature>
<feature type="compositionally biased region" description="Low complexity" evidence="1">
    <location>
        <begin position="36"/>
        <end position="46"/>
    </location>
</feature>
<dbReference type="PANTHER" id="PTHR35711:SF1">
    <property type="entry name" value="ECTODERMAL, ISOFORM F"/>
    <property type="match status" value="1"/>
</dbReference>
<feature type="region of interest" description="Disordered" evidence="1">
    <location>
        <begin position="956"/>
        <end position="1045"/>
    </location>
</feature>
<feature type="compositionally biased region" description="Acidic residues" evidence="1">
    <location>
        <begin position="763"/>
        <end position="778"/>
    </location>
</feature>
<feature type="compositionally biased region" description="Basic and acidic residues" evidence="1">
    <location>
        <begin position="1135"/>
        <end position="1144"/>
    </location>
</feature>
<feature type="compositionally biased region" description="Low complexity" evidence="1">
    <location>
        <begin position="341"/>
        <end position="351"/>
    </location>
</feature>
<feature type="compositionally biased region" description="Basic and acidic residues" evidence="1">
    <location>
        <begin position="1283"/>
        <end position="1294"/>
    </location>
</feature>
<dbReference type="PANTHER" id="PTHR35711">
    <property type="entry name" value="EXPRESSED PROTEIN"/>
    <property type="match status" value="1"/>
</dbReference>
<feature type="region of interest" description="Disordered" evidence="1">
    <location>
        <begin position="73"/>
        <end position="103"/>
    </location>
</feature>
<feature type="compositionally biased region" description="Low complexity" evidence="1">
    <location>
        <begin position="1000"/>
        <end position="1023"/>
    </location>
</feature>
<evidence type="ECO:0000256" key="2">
    <source>
        <dbReference type="SAM" id="Phobius"/>
    </source>
</evidence>
<feature type="compositionally biased region" description="Basic residues" evidence="1">
    <location>
        <begin position="1"/>
        <end position="13"/>
    </location>
</feature>
<feature type="compositionally biased region" description="Polar residues" evidence="1">
    <location>
        <begin position="1364"/>
        <end position="1374"/>
    </location>
</feature>
<keyword evidence="2" id="KW-0472">Membrane</keyword>
<feature type="transmembrane region" description="Helical" evidence="2">
    <location>
        <begin position="236"/>
        <end position="255"/>
    </location>
</feature>
<reference evidence="3" key="1">
    <citation type="submission" date="2022-06" db="EMBL/GenBank/DDBJ databases">
        <title>Genome Sequence of Candolleomyces eurysporus.</title>
        <authorList>
            <person name="Buettner E."/>
        </authorList>
    </citation>
    <scope>NUCLEOTIDE SEQUENCE</scope>
    <source>
        <strain evidence="3">VTCC 930004</strain>
    </source>
</reference>
<feature type="compositionally biased region" description="Low complexity" evidence="1">
    <location>
        <begin position="1245"/>
        <end position="1255"/>
    </location>
</feature>
<feature type="region of interest" description="Disordered" evidence="1">
    <location>
        <begin position="1574"/>
        <end position="1608"/>
    </location>
</feature>
<feature type="region of interest" description="Disordered" evidence="1">
    <location>
        <begin position="501"/>
        <end position="546"/>
    </location>
</feature>
<evidence type="ECO:0000256" key="1">
    <source>
        <dbReference type="SAM" id="MobiDB-lite"/>
    </source>
</evidence>
<feature type="compositionally biased region" description="Low complexity" evidence="1">
    <location>
        <begin position="692"/>
        <end position="701"/>
    </location>
</feature>
<feature type="compositionally biased region" description="Polar residues" evidence="1">
    <location>
        <begin position="1442"/>
        <end position="1454"/>
    </location>
</feature>
<keyword evidence="4" id="KW-1185">Reference proteome</keyword>
<feature type="compositionally biased region" description="Polar residues" evidence="1">
    <location>
        <begin position="1426"/>
        <end position="1435"/>
    </location>
</feature>
<feature type="region of interest" description="Disordered" evidence="1">
    <location>
        <begin position="1180"/>
        <end position="1543"/>
    </location>
</feature>
<feature type="region of interest" description="Disordered" evidence="1">
    <location>
        <begin position="279"/>
        <end position="356"/>
    </location>
</feature>
<feature type="compositionally biased region" description="Low complexity" evidence="1">
    <location>
        <begin position="973"/>
        <end position="983"/>
    </location>
</feature>
<feature type="compositionally biased region" description="Acidic residues" evidence="1">
    <location>
        <begin position="1087"/>
        <end position="1098"/>
    </location>
</feature>
<evidence type="ECO:0000313" key="4">
    <source>
        <dbReference type="Proteomes" id="UP001140091"/>
    </source>
</evidence>
<feature type="compositionally biased region" description="Low complexity" evidence="1">
    <location>
        <begin position="1273"/>
        <end position="1282"/>
    </location>
</feature>
<organism evidence="3 4">
    <name type="scientific">Candolleomyces eurysporus</name>
    <dbReference type="NCBI Taxonomy" id="2828524"/>
    <lineage>
        <taxon>Eukaryota</taxon>
        <taxon>Fungi</taxon>
        <taxon>Dikarya</taxon>
        <taxon>Basidiomycota</taxon>
        <taxon>Agaricomycotina</taxon>
        <taxon>Agaricomycetes</taxon>
        <taxon>Agaricomycetidae</taxon>
        <taxon>Agaricales</taxon>
        <taxon>Agaricineae</taxon>
        <taxon>Psathyrellaceae</taxon>
        <taxon>Candolleomyces</taxon>
    </lineage>
</organism>
<feature type="compositionally biased region" description="Acidic residues" evidence="1">
    <location>
        <begin position="1107"/>
        <end position="1134"/>
    </location>
</feature>
<feature type="compositionally biased region" description="Gly residues" evidence="1">
    <location>
        <begin position="1595"/>
        <end position="1608"/>
    </location>
</feature>
<feature type="compositionally biased region" description="Low complexity" evidence="1">
    <location>
        <begin position="737"/>
        <end position="756"/>
    </location>
</feature>
<comment type="caution">
    <text evidence="3">The sequence shown here is derived from an EMBL/GenBank/DDBJ whole genome shotgun (WGS) entry which is preliminary data.</text>
</comment>
<keyword evidence="2" id="KW-1133">Transmembrane helix</keyword>
<feature type="compositionally biased region" description="Polar residues" evidence="1">
    <location>
        <begin position="1221"/>
        <end position="1237"/>
    </location>
</feature>
<feature type="compositionally biased region" description="Basic and acidic residues" evidence="1">
    <location>
        <begin position="1349"/>
        <end position="1361"/>
    </location>
</feature>
<feature type="non-terminal residue" evidence="3">
    <location>
        <position position="1608"/>
    </location>
</feature>
<feature type="compositionally biased region" description="Low complexity" evidence="1">
    <location>
        <begin position="1146"/>
        <end position="1165"/>
    </location>
</feature>
<feature type="compositionally biased region" description="Basic and acidic residues" evidence="1">
    <location>
        <begin position="1581"/>
        <end position="1593"/>
    </location>
</feature>
<accession>A0A9W8MLT5</accession>
<feature type="compositionally biased region" description="Basic and acidic residues" evidence="1">
    <location>
        <begin position="956"/>
        <end position="972"/>
    </location>
</feature>
<feature type="region of interest" description="Disordered" evidence="1">
    <location>
        <begin position="594"/>
        <end position="943"/>
    </location>
</feature>
<feature type="region of interest" description="Disordered" evidence="1">
    <location>
        <begin position="1078"/>
        <end position="1165"/>
    </location>
</feature>
<feature type="compositionally biased region" description="Basic and acidic residues" evidence="1">
    <location>
        <begin position="286"/>
        <end position="307"/>
    </location>
</feature>
<feature type="compositionally biased region" description="Low complexity" evidence="1">
    <location>
        <begin position="1330"/>
        <end position="1347"/>
    </location>
</feature>
<feature type="compositionally biased region" description="Low complexity" evidence="1">
    <location>
        <begin position="1499"/>
        <end position="1520"/>
    </location>
</feature>
<keyword evidence="2" id="KW-0812">Transmembrane</keyword>
<feature type="transmembrane region" description="Helical" evidence="2">
    <location>
        <begin position="200"/>
        <end position="224"/>
    </location>
</feature>
<feature type="compositionally biased region" description="Basic and acidic residues" evidence="1">
    <location>
        <begin position="1488"/>
        <end position="1498"/>
    </location>
</feature>
<name>A0A9W8MLT5_9AGAR</name>
<feature type="compositionally biased region" description="Low complexity" evidence="1">
    <location>
        <begin position="785"/>
        <end position="803"/>
    </location>
</feature>
<feature type="compositionally biased region" description="Low complexity" evidence="1">
    <location>
        <begin position="1527"/>
        <end position="1540"/>
    </location>
</feature>
<dbReference type="Proteomes" id="UP001140091">
    <property type="component" value="Unassembled WGS sequence"/>
</dbReference>
<protein>
    <recommendedName>
        <fullName evidence="5">Proteophosphoglycan ppg4</fullName>
    </recommendedName>
</protein>
<proteinExistence type="predicted"/>
<sequence length="1608" mass="171821">MVGRRPREKAHHPARPDTPRGIQAGYRAGPPPPAPASTVGTSTPAPFDRDYFATDEDLDLDAEMRHLDAQFDEFGQLDRPLTGTDADEEEESPVAPNPLLLGGRKATPRSVRIVNLERAPAGMQITEEPRAPKAAAAAGHGRPQSHPSYATSYAYWKGRQNRVSSGSTAVVHPGAAAAPPRGWMRGNNPQTMFDSVASSWFPPAYIGCWLVWILVIFVLHELVYSFARRWRVRRPLIFPLYISSAGYTFACMKSFNTFCFLQHLRWTAFVPISPEVPSASTSPHSSVEDGIHNEEHDDPEKEIEREVAQQQGHHHRTDSASSSGSSAQEDDPALGRHHRSPSSPQNSNSKKTPLDVKWRKNLKHTKRFWSQITWRDGLAETFNFYSQNLPNVVVLLPRAGLALGLLLMFSSSVNDSPSTTTVAASRRDSTFFNRNGMLSNYAEGILWTNVAWAAWRTGVLLVSWIGLWILSGHSCAGICGPRDKWEEEELHRLSASLHRARRAPYPTEEDVKEGKGQNAPRANGHKKTTSKTPLGPHKRKPSWYSMSSSVDDDDDILPWQWRECTRARVQDAWEFCVVGDGGRLRWGVDPKRLSTIPASMDRPPSTPPKSKRRLSEKEGGGVDDMDVQKVLAAVGFPTPGVPTPAKRGVLRKELFEAPSPTKGGGASPVLAPPAMLSDRDDDDRDEDGATRKSSLPLLKLPYPFAQQGSGYVSSKEGVAEGSSIVPFPAVKEKSSSKKSSSKGSSAKSNSTSSSSVDKSHHDEDDDDDDEDHDGEQEPEGEREPSSSSHNYSSESGSSSPVSSRNRRAQSHNSESNSMSSLGNPIPPSSAAFVSRGFPSPPKRQYTVSGGTAYTATTSAATQGHGHRSSIGSAVTNITSTSGVGGTSGERGGSSGASPIVARTRFPFLSGPPVPSSPSSPGGTGVVGVASDQGYAASGSGEGDVDLDVEMEIEEEAAMHQRDATITARDRTSSNESGESAGSGVIPMPRRHPLAGRSRTSPAAPASGVSSASESGSGSANSKASRTRPGGIAFPTSDAENTTTELGMVTGYASGMGMEMLSIEASDSLARRVRERAVRGGIPAYHDNDDDDDENEDEHDNQPREAGGNDDQEEQDNDDMYVDDDDKDDVGELDEETRGEREDRVGLLSLSVSPSAASLHHSPRSSALAVDQLGQLLPRAIAGSSSDVSGGRRSRRSSAAATSRRSRESLGASPSRSRHSSYVRSNRTSLAAPSSPSAITARRDSLLSAARSRASSFGVRVRERAQSLMQSVVGGPASAGASASDDRSGVRERTTSEVGGSGAGRHRRLGSGDASMVSHPAVAAPPMTMRSVSGQSKESSGSSGQSAVQHRRDYGQLQHLEDDYSSSGHSRNGSVASHGENYTFGRPIPFLDRPRSREEVPPVPELERHEEVQEPVSPLPAPRERTTSVAHSSSSFGEELFYSPTSATPLQSGLTTPVPRAQQPTFEVQQGQQEGNLDAPWTQSLLQPPEERYVGRDRSLSPSSNDGSGSGSMMLSSAAESFVTAPADTRSMLTMTTTTGGDRSEVATLTGSWEERRGSGFVGAFLSGTSAAAAATGRGRGSRRESGMVERVGEDGVMGAGGLGEGRVV</sequence>
<feature type="compositionally biased region" description="Low complexity" evidence="1">
    <location>
        <begin position="845"/>
        <end position="861"/>
    </location>
</feature>
<dbReference type="EMBL" id="JANBPK010000020">
    <property type="protein sequence ID" value="KAJ2936740.1"/>
    <property type="molecule type" value="Genomic_DNA"/>
</dbReference>
<dbReference type="OrthoDB" id="2575061at2759"/>
<feature type="compositionally biased region" description="Polar residues" evidence="1">
    <location>
        <begin position="1461"/>
        <end position="1485"/>
    </location>
</feature>
<feature type="compositionally biased region" description="Low complexity" evidence="1">
    <location>
        <begin position="810"/>
        <end position="823"/>
    </location>
</feature>
<gene>
    <name evidence="3" type="ORF">H1R20_g345</name>
</gene>